<comment type="caution">
    <text evidence="9">The sequence shown here is derived from an EMBL/GenBank/DDBJ whole genome shotgun (WGS) entry which is preliminary data.</text>
</comment>
<evidence type="ECO:0000256" key="2">
    <source>
        <dbReference type="ARBA" id="ARBA00022729"/>
    </source>
</evidence>
<keyword evidence="6" id="KW-0812">Transmembrane</keyword>
<dbReference type="CDD" id="cd00096">
    <property type="entry name" value="Ig"/>
    <property type="match status" value="1"/>
</dbReference>
<feature type="region of interest" description="Disordered" evidence="5">
    <location>
        <begin position="262"/>
        <end position="298"/>
    </location>
</feature>
<keyword evidence="10" id="KW-1185">Reference proteome</keyword>
<dbReference type="InterPro" id="IPR036179">
    <property type="entry name" value="Ig-like_dom_sf"/>
</dbReference>
<dbReference type="InterPro" id="IPR024303">
    <property type="entry name" value="NK_rcpt_2B4_Ig_dom"/>
</dbReference>
<dbReference type="InterPro" id="IPR013783">
    <property type="entry name" value="Ig-like_fold"/>
</dbReference>
<dbReference type="Pfam" id="PF13895">
    <property type="entry name" value="Ig_2"/>
    <property type="match status" value="1"/>
</dbReference>
<evidence type="ECO:0000259" key="8">
    <source>
        <dbReference type="PROSITE" id="PS50835"/>
    </source>
</evidence>
<dbReference type="SUPFAM" id="SSF48726">
    <property type="entry name" value="Immunoglobulin"/>
    <property type="match status" value="2"/>
</dbReference>
<feature type="chain" id="PRO_5029489309" evidence="7">
    <location>
        <begin position="21"/>
        <end position="298"/>
    </location>
</feature>
<evidence type="ECO:0000256" key="1">
    <source>
        <dbReference type="ARBA" id="ARBA00004370"/>
    </source>
</evidence>
<evidence type="ECO:0000256" key="3">
    <source>
        <dbReference type="ARBA" id="ARBA00023136"/>
    </source>
</evidence>
<accession>A0A7J7QXD5</accession>
<proteinExistence type="predicted"/>
<feature type="transmembrane region" description="Helical" evidence="6">
    <location>
        <begin position="232"/>
        <end position="256"/>
    </location>
</feature>
<evidence type="ECO:0000256" key="5">
    <source>
        <dbReference type="SAM" id="MobiDB-lite"/>
    </source>
</evidence>
<keyword evidence="4" id="KW-0325">Glycoprotein</keyword>
<dbReference type="GO" id="GO:0009897">
    <property type="term" value="C:external side of plasma membrane"/>
    <property type="evidence" value="ECO:0007669"/>
    <property type="project" value="TreeGrafter"/>
</dbReference>
<evidence type="ECO:0000313" key="10">
    <source>
        <dbReference type="Proteomes" id="UP000558488"/>
    </source>
</evidence>
<dbReference type="Pfam" id="PF11465">
    <property type="entry name" value="Receptor_2B4"/>
    <property type="match status" value="1"/>
</dbReference>
<dbReference type="InterPro" id="IPR015631">
    <property type="entry name" value="CD2/SLAM_rcpt"/>
</dbReference>
<reference evidence="9 10" key="1">
    <citation type="journal article" date="2020" name="Nature">
        <title>Six reference-quality genomes reveal evolution of bat adaptations.</title>
        <authorList>
            <person name="Jebb D."/>
            <person name="Huang Z."/>
            <person name="Pippel M."/>
            <person name="Hughes G.M."/>
            <person name="Lavrichenko K."/>
            <person name="Devanna P."/>
            <person name="Winkler S."/>
            <person name="Jermiin L.S."/>
            <person name="Skirmuntt E.C."/>
            <person name="Katzourakis A."/>
            <person name="Burkitt-Gray L."/>
            <person name="Ray D.A."/>
            <person name="Sullivan K.A.M."/>
            <person name="Roscito J.G."/>
            <person name="Kirilenko B.M."/>
            <person name="Davalos L.M."/>
            <person name="Corthals A.P."/>
            <person name="Power M.L."/>
            <person name="Jones G."/>
            <person name="Ransome R.D."/>
            <person name="Dechmann D.K.N."/>
            <person name="Locatelli A.G."/>
            <person name="Puechmaille S.J."/>
            <person name="Fedrigo O."/>
            <person name="Jarvis E.D."/>
            <person name="Hiller M."/>
            <person name="Vernes S.C."/>
            <person name="Myers E.W."/>
            <person name="Teeling E.C."/>
        </authorList>
    </citation>
    <scope>NUCLEOTIDE SEQUENCE [LARGE SCALE GENOMIC DNA]</scope>
    <source>
        <strain evidence="9">MPipKuh1</strain>
        <tissue evidence="9">Flight muscle</tissue>
    </source>
</reference>
<sequence>MLGPAFTFLVLFLHGRHSQAAASCPGAWPTGEAVVRRSGTSFHLGPSDTPTAVSSLEWKAQLCSEERTRVLFSWRANGSSEGEHWDSGRHRLRLSTSPPSLLFEAAQQDDSGTYSLEVTSEAGAVRIHCFLVSVLDPVRQPELRLLEQRAAPGGRCQVTLNCSASGGSDVAYTWSRGGQAIPPPRSPFRLEEQIGAGGLHTYTCNTSNAVSWASRSLQLGPGCGSAGHKLGLLPLLMIILVPILTLLGTLTCVCMWRRGRKPAEPGPEEALTVYEDVRSPPIGSGQVGKTQPRAQHPA</sequence>
<dbReference type="EMBL" id="JACAGB010000121">
    <property type="protein sequence ID" value="KAF6268479.1"/>
    <property type="molecule type" value="Genomic_DNA"/>
</dbReference>
<feature type="compositionally biased region" description="Polar residues" evidence="5">
    <location>
        <begin position="287"/>
        <end position="298"/>
    </location>
</feature>
<protein>
    <submittedName>
        <fullName evidence="9">CD244 molecule</fullName>
    </submittedName>
</protein>
<keyword evidence="6" id="KW-1133">Transmembrane helix</keyword>
<name>A0A7J7QXD5_PIPKU</name>
<dbReference type="Proteomes" id="UP000558488">
    <property type="component" value="Unassembled WGS sequence"/>
</dbReference>
<keyword evidence="3 6" id="KW-0472">Membrane</keyword>
<dbReference type="PANTHER" id="PTHR12080:SF56">
    <property type="entry name" value="NATURAL KILLER CELL RECEPTOR 2B4"/>
    <property type="match status" value="1"/>
</dbReference>
<comment type="subcellular location">
    <subcellularLocation>
        <location evidence="1">Membrane</location>
    </subcellularLocation>
</comment>
<dbReference type="AlphaFoldDB" id="A0A7J7QXD5"/>
<evidence type="ECO:0000313" key="9">
    <source>
        <dbReference type="EMBL" id="KAF6268479.1"/>
    </source>
</evidence>
<gene>
    <name evidence="9" type="ORF">mPipKuh1_002384</name>
</gene>
<dbReference type="PROSITE" id="PS50835">
    <property type="entry name" value="IG_LIKE"/>
    <property type="match status" value="1"/>
</dbReference>
<dbReference type="Gene3D" id="2.60.40.10">
    <property type="entry name" value="Immunoglobulins"/>
    <property type="match status" value="2"/>
</dbReference>
<evidence type="ECO:0000256" key="6">
    <source>
        <dbReference type="SAM" id="Phobius"/>
    </source>
</evidence>
<dbReference type="PANTHER" id="PTHR12080">
    <property type="entry name" value="SIGNALING LYMPHOCYTIC ACTIVATION MOLECULE"/>
    <property type="match status" value="1"/>
</dbReference>
<organism evidence="9 10">
    <name type="scientific">Pipistrellus kuhlii</name>
    <name type="common">Kuhl's pipistrelle</name>
    <dbReference type="NCBI Taxonomy" id="59472"/>
    <lineage>
        <taxon>Eukaryota</taxon>
        <taxon>Metazoa</taxon>
        <taxon>Chordata</taxon>
        <taxon>Craniata</taxon>
        <taxon>Vertebrata</taxon>
        <taxon>Euteleostomi</taxon>
        <taxon>Mammalia</taxon>
        <taxon>Eutheria</taxon>
        <taxon>Laurasiatheria</taxon>
        <taxon>Chiroptera</taxon>
        <taxon>Yangochiroptera</taxon>
        <taxon>Vespertilionidae</taxon>
        <taxon>Pipistrellus</taxon>
    </lineage>
</organism>
<evidence type="ECO:0000256" key="4">
    <source>
        <dbReference type="ARBA" id="ARBA00023180"/>
    </source>
</evidence>
<feature type="domain" description="Ig-like" evidence="8">
    <location>
        <begin position="141"/>
        <end position="220"/>
    </location>
</feature>
<feature type="signal peptide" evidence="7">
    <location>
        <begin position="1"/>
        <end position="20"/>
    </location>
</feature>
<evidence type="ECO:0000256" key="7">
    <source>
        <dbReference type="SAM" id="SignalP"/>
    </source>
</evidence>
<dbReference type="InterPro" id="IPR007110">
    <property type="entry name" value="Ig-like_dom"/>
</dbReference>
<dbReference type="GO" id="GO:0002323">
    <property type="term" value="P:natural killer cell activation involved in immune response"/>
    <property type="evidence" value="ECO:0007669"/>
    <property type="project" value="TreeGrafter"/>
</dbReference>
<keyword evidence="2 7" id="KW-0732">Signal</keyword>
<dbReference type="GO" id="GO:0042288">
    <property type="term" value="F:MHC class I protein binding"/>
    <property type="evidence" value="ECO:0007669"/>
    <property type="project" value="TreeGrafter"/>
</dbReference>